<dbReference type="EMBL" id="CP063458">
    <property type="protein sequence ID" value="QOV90617.1"/>
    <property type="molecule type" value="Genomic_DNA"/>
</dbReference>
<evidence type="ECO:0000313" key="3">
    <source>
        <dbReference type="Proteomes" id="UP000593765"/>
    </source>
</evidence>
<dbReference type="AlphaFoldDB" id="A0A7M2WYM1"/>
<feature type="compositionally biased region" description="Polar residues" evidence="1">
    <location>
        <begin position="16"/>
        <end position="26"/>
    </location>
</feature>
<name>A0A7M2WYM1_9BACT</name>
<dbReference type="KEGG" id="hbs:IPV69_04440"/>
<reference evidence="2 3" key="1">
    <citation type="submission" date="2020-10" db="EMBL/GenBank/DDBJ databases">
        <title>Wide distribution of Phycisphaera-like planctomycetes from WD2101 soil group in peatlands and genome analysis of the first cultivated representative.</title>
        <authorList>
            <person name="Dedysh S.N."/>
            <person name="Beletsky A.V."/>
            <person name="Ivanova A."/>
            <person name="Kulichevskaya I.S."/>
            <person name="Suzina N.E."/>
            <person name="Philippov D.A."/>
            <person name="Rakitin A.L."/>
            <person name="Mardanov A.V."/>
            <person name="Ravin N.V."/>
        </authorList>
    </citation>
    <scope>NUCLEOTIDE SEQUENCE [LARGE SCALE GENOMIC DNA]</scope>
    <source>
        <strain evidence="2 3">M1803</strain>
    </source>
</reference>
<evidence type="ECO:0000313" key="2">
    <source>
        <dbReference type="EMBL" id="QOV90617.1"/>
    </source>
</evidence>
<dbReference type="Proteomes" id="UP000593765">
    <property type="component" value="Chromosome"/>
</dbReference>
<evidence type="ECO:0000256" key="1">
    <source>
        <dbReference type="SAM" id="MobiDB-lite"/>
    </source>
</evidence>
<dbReference type="RefSeq" id="WP_206293712.1">
    <property type="nucleotide sequence ID" value="NZ_CP063458.1"/>
</dbReference>
<sequence length="64" mass="6927">MSTARSSRFAEGFEAPSNSSKNTQIPGENGVKPGAPDAELARLIDGWNDLPTEVRRMLSKIVQP</sequence>
<gene>
    <name evidence="2" type="ORF">IPV69_04440</name>
</gene>
<organism evidence="2 3">
    <name type="scientific">Humisphaera borealis</name>
    <dbReference type="NCBI Taxonomy" id="2807512"/>
    <lineage>
        <taxon>Bacteria</taxon>
        <taxon>Pseudomonadati</taxon>
        <taxon>Planctomycetota</taxon>
        <taxon>Phycisphaerae</taxon>
        <taxon>Tepidisphaerales</taxon>
        <taxon>Tepidisphaeraceae</taxon>
        <taxon>Humisphaera</taxon>
    </lineage>
</organism>
<accession>A0A7M2WYM1</accession>
<feature type="region of interest" description="Disordered" evidence="1">
    <location>
        <begin position="1"/>
        <end position="37"/>
    </location>
</feature>
<protein>
    <submittedName>
        <fullName evidence="2">Uncharacterized protein</fullName>
    </submittedName>
</protein>
<keyword evidence="3" id="KW-1185">Reference proteome</keyword>
<proteinExistence type="predicted"/>